<accession>A0A167N998</accession>
<dbReference type="AlphaFoldDB" id="A0A167N998"/>
<feature type="compositionally biased region" description="Polar residues" evidence="1">
    <location>
        <begin position="370"/>
        <end position="379"/>
    </location>
</feature>
<protein>
    <submittedName>
        <fullName evidence="3">Uncharacterized protein</fullName>
    </submittedName>
</protein>
<keyword evidence="2" id="KW-0472">Membrane</keyword>
<proteinExistence type="predicted"/>
<name>A0A167N998_CALVF</name>
<keyword evidence="2" id="KW-0812">Transmembrane</keyword>
<feature type="transmembrane region" description="Helical" evidence="2">
    <location>
        <begin position="240"/>
        <end position="258"/>
    </location>
</feature>
<dbReference type="EMBL" id="KV417279">
    <property type="protein sequence ID" value="KZO97476.1"/>
    <property type="molecule type" value="Genomic_DNA"/>
</dbReference>
<feature type="region of interest" description="Disordered" evidence="1">
    <location>
        <begin position="301"/>
        <end position="394"/>
    </location>
</feature>
<organism evidence="3 4">
    <name type="scientific">Calocera viscosa (strain TUFC12733)</name>
    <dbReference type="NCBI Taxonomy" id="1330018"/>
    <lineage>
        <taxon>Eukaryota</taxon>
        <taxon>Fungi</taxon>
        <taxon>Dikarya</taxon>
        <taxon>Basidiomycota</taxon>
        <taxon>Agaricomycotina</taxon>
        <taxon>Dacrymycetes</taxon>
        <taxon>Dacrymycetales</taxon>
        <taxon>Dacrymycetaceae</taxon>
        <taxon>Calocera</taxon>
    </lineage>
</organism>
<evidence type="ECO:0000256" key="1">
    <source>
        <dbReference type="SAM" id="MobiDB-lite"/>
    </source>
</evidence>
<feature type="transmembrane region" description="Helical" evidence="2">
    <location>
        <begin position="161"/>
        <end position="180"/>
    </location>
</feature>
<feature type="transmembrane region" description="Helical" evidence="2">
    <location>
        <begin position="201"/>
        <end position="220"/>
    </location>
</feature>
<gene>
    <name evidence="3" type="ORF">CALVIDRAFT_536056</name>
</gene>
<feature type="transmembrane region" description="Helical" evidence="2">
    <location>
        <begin position="74"/>
        <end position="95"/>
    </location>
</feature>
<evidence type="ECO:0000256" key="2">
    <source>
        <dbReference type="SAM" id="Phobius"/>
    </source>
</evidence>
<feature type="compositionally biased region" description="Low complexity" evidence="1">
    <location>
        <begin position="307"/>
        <end position="324"/>
    </location>
</feature>
<keyword evidence="2" id="KW-1133">Transmembrane helix</keyword>
<evidence type="ECO:0000313" key="4">
    <source>
        <dbReference type="Proteomes" id="UP000076738"/>
    </source>
</evidence>
<feature type="region of interest" description="Disordered" evidence="1">
    <location>
        <begin position="268"/>
        <end position="288"/>
    </location>
</feature>
<reference evidence="3 4" key="1">
    <citation type="journal article" date="2016" name="Mol. Biol. Evol.">
        <title>Comparative Genomics of Early-Diverging Mushroom-Forming Fungi Provides Insights into the Origins of Lignocellulose Decay Capabilities.</title>
        <authorList>
            <person name="Nagy L.G."/>
            <person name="Riley R."/>
            <person name="Tritt A."/>
            <person name="Adam C."/>
            <person name="Daum C."/>
            <person name="Floudas D."/>
            <person name="Sun H."/>
            <person name="Yadav J.S."/>
            <person name="Pangilinan J."/>
            <person name="Larsson K.H."/>
            <person name="Matsuura K."/>
            <person name="Barry K."/>
            <person name="Labutti K."/>
            <person name="Kuo R."/>
            <person name="Ohm R.A."/>
            <person name="Bhattacharya S.S."/>
            <person name="Shirouzu T."/>
            <person name="Yoshinaga Y."/>
            <person name="Martin F.M."/>
            <person name="Grigoriev I.V."/>
            <person name="Hibbett D.S."/>
        </authorList>
    </citation>
    <scope>NUCLEOTIDE SEQUENCE [LARGE SCALE GENOMIC DNA]</scope>
    <source>
        <strain evidence="3 4">TUFC12733</strain>
    </source>
</reference>
<feature type="transmembrane region" description="Helical" evidence="2">
    <location>
        <begin position="12"/>
        <end position="31"/>
    </location>
</feature>
<dbReference type="Proteomes" id="UP000076738">
    <property type="component" value="Unassembled WGS sequence"/>
</dbReference>
<evidence type="ECO:0000313" key="3">
    <source>
        <dbReference type="EMBL" id="KZO97476.1"/>
    </source>
</evidence>
<keyword evidence="4" id="KW-1185">Reference proteome</keyword>
<feature type="transmembrane region" description="Helical" evidence="2">
    <location>
        <begin position="43"/>
        <end position="62"/>
    </location>
</feature>
<sequence length="394" mass="42637">MTRHIDWLSGGLLVAAMTFGAIVVVHVFAVQRGTQSDALDLDLVAAYQICMLGLCVGIPIGWSSLTLRKGRGRLTIFCFWLAFTWLAMVLSSVAISTSFNPSPPCQDTDMFQLDINACIRYCQQNAMLLRAPGDTQYMEVRAVSQLYFIQYLGAASDFLKVSANFVIASNLCVMLGIYSFSVRSWPLRMLKLPLTPDQHRITSGLVTVFTFIVSTIQIVVGEQILQTLPEQDPIYVVGQWGSWVGLVFTVAAAGFLYIRRLPEGDSAQGAEQNAVGSPQRDDDLEAARGSGDAIEMVHGAARGHQDTNTSSTSLPLSPSLRPSPEVADHAASSRSTLQDSRSEAVPPLASLPEVAPLSSVEPRPAICGQYSLQRSTSLPGTGLRTPLKRSSTLP</sequence>